<dbReference type="SMART" id="SM00493">
    <property type="entry name" value="TOPRIM"/>
    <property type="match status" value="1"/>
</dbReference>
<dbReference type="PANTHER" id="PTHR39156:SF2">
    <property type="entry name" value="DNA PRIMASE (BACTERIAL TYPE) AND SMALL PRIMASE-LIKE PROTEINS"/>
    <property type="match status" value="1"/>
</dbReference>
<dbReference type="SUPFAM" id="SSF110455">
    <property type="entry name" value="Toprim domain"/>
    <property type="match status" value="1"/>
</dbReference>
<evidence type="ECO:0000256" key="2">
    <source>
        <dbReference type="ARBA" id="ARBA00022517"/>
    </source>
</evidence>
<evidence type="ECO:0000256" key="10">
    <source>
        <dbReference type="ARBA" id="ARBA00022884"/>
    </source>
</evidence>
<keyword evidence="10 11" id="KW-0694">RNA-binding</keyword>
<evidence type="ECO:0000256" key="9">
    <source>
        <dbReference type="ARBA" id="ARBA00022842"/>
    </source>
</evidence>
<evidence type="ECO:0000256" key="12">
    <source>
        <dbReference type="NCBIfam" id="TIGR00334"/>
    </source>
</evidence>
<keyword evidence="3 11" id="KW-0698">rRNA processing</keyword>
<evidence type="ECO:0000256" key="3">
    <source>
        <dbReference type="ARBA" id="ARBA00022552"/>
    </source>
</evidence>
<evidence type="ECO:0000256" key="8">
    <source>
        <dbReference type="ARBA" id="ARBA00022801"/>
    </source>
</evidence>
<dbReference type="Pfam" id="PF13331">
    <property type="entry name" value="DUF4093"/>
    <property type="match status" value="1"/>
</dbReference>
<accession>A0A3S8SDV0</accession>
<evidence type="ECO:0000313" key="13">
    <source>
        <dbReference type="EMBL" id="AZK91973.1"/>
    </source>
</evidence>
<evidence type="ECO:0000256" key="5">
    <source>
        <dbReference type="ARBA" id="ARBA00022723"/>
    </source>
</evidence>
<keyword evidence="7 11" id="KW-0255">Endonuclease</keyword>
<dbReference type="Gene3D" id="3.40.1360.10">
    <property type="match status" value="1"/>
</dbReference>
<evidence type="ECO:0000256" key="11">
    <source>
        <dbReference type="HAMAP-Rule" id="MF_01469"/>
    </source>
</evidence>
<gene>
    <name evidence="11 13" type="primary">rnmV</name>
    <name evidence="13" type="ORF">LH5_01744</name>
</gene>
<dbReference type="PROSITE" id="PS50880">
    <property type="entry name" value="TOPRIM"/>
    <property type="match status" value="1"/>
</dbReference>
<dbReference type="GO" id="GO:0005737">
    <property type="term" value="C:cytoplasm"/>
    <property type="evidence" value="ECO:0007669"/>
    <property type="project" value="UniProtKB-SubCell"/>
</dbReference>
<dbReference type="GO" id="GO:0046872">
    <property type="term" value="F:metal ion binding"/>
    <property type="evidence" value="ECO:0007669"/>
    <property type="project" value="UniProtKB-KW"/>
</dbReference>
<evidence type="ECO:0000256" key="1">
    <source>
        <dbReference type="ARBA" id="ARBA00022490"/>
    </source>
</evidence>
<evidence type="ECO:0000256" key="7">
    <source>
        <dbReference type="ARBA" id="ARBA00022759"/>
    </source>
</evidence>
<dbReference type="GO" id="GO:0043822">
    <property type="term" value="F:ribonuclease M5 activity"/>
    <property type="evidence" value="ECO:0007669"/>
    <property type="project" value="UniProtKB-UniRule"/>
</dbReference>
<evidence type="ECO:0000256" key="6">
    <source>
        <dbReference type="ARBA" id="ARBA00022730"/>
    </source>
</evidence>
<dbReference type="GO" id="GO:0019843">
    <property type="term" value="F:rRNA binding"/>
    <property type="evidence" value="ECO:0007669"/>
    <property type="project" value="UniProtKB-KW"/>
</dbReference>
<sequence>MVLNKKNFDAVVVVEGKDDTIRLKQFFPGIETVETNGSAVSDSVLTQLKQLSKTRQIIVFTDPDFNGERIRRIVTNAVPNAKQAFITRKEGEPHKKGSLGVEHASKEALEKALSDLHDVAPKNSDLTKEEYRKLGLAGGTGSRKLREQVGIKLRVGYGNSKQFYNRLHTFGVSLNELKQAVEEAKNGK</sequence>
<keyword evidence="8 11" id="KW-0378">Hydrolase</keyword>
<name>A0A3S8SDV0_LACHE</name>
<comment type="subcellular location">
    <subcellularLocation>
        <location evidence="11">Cytoplasm</location>
    </subcellularLocation>
</comment>
<proteinExistence type="inferred from homology"/>
<keyword evidence="2 11" id="KW-0690">Ribosome biogenesis</keyword>
<dbReference type="RefSeq" id="WP_014918170.1">
    <property type="nucleotide sequence ID" value="NZ_CP019581.1"/>
</dbReference>
<evidence type="ECO:0000256" key="4">
    <source>
        <dbReference type="ARBA" id="ARBA00022722"/>
    </source>
</evidence>
<dbReference type="InterPro" id="IPR025156">
    <property type="entry name" value="RNase_M5_C"/>
</dbReference>
<dbReference type="Proteomes" id="UP000267945">
    <property type="component" value="Chromosome"/>
</dbReference>
<comment type="function">
    <text evidence="11">Required for correct processing of both the 5' and 3' ends of 5S rRNA precursor. Cleaves both sides of a double-stranded region yielding mature 5S rRNA in one step.</text>
</comment>
<dbReference type="InterPro" id="IPR034141">
    <property type="entry name" value="TOPRIM_RNase_M5-like"/>
</dbReference>
<dbReference type="GeneID" id="99757885"/>
<dbReference type="InterPro" id="IPR004466">
    <property type="entry name" value="RNase_M5"/>
</dbReference>
<keyword evidence="6 11" id="KW-0699">rRNA-binding</keyword>
<evidence type="ECO:0000313" key="14">
    <source>
        <dbReference type="Proteomes" id="UP000267945"/>
    </source>
</evidence>
<comment type="catalytic activity">
    <reaction evidence="11">
        <text>Endonucleolytic cleavage of RNA, removing 21 and 42 nucleotides, respectively, from the 5'- and 3'-termini of a 5S-rRNA precursor.</text>
        <dbReference type="EC" id="3.1.26.8"/>
    </reaction>
</comment>
<organism evidence="13 14">
    <name type="scientific">Lactobacillus helveticus</name>
    <name type="common">Lactobacillus suntoryeus</name>
    <dbReference type="NCBI Taxonomy" id="1587"/>
    <lineage>
        <taxon>Bacteria</taxon>
        <taxon>Bacillati</taxon>
        <taxon>Bacillota</taxon>
        <taxon>Bacilli</taxon>
        <taxon>Lactobacillales</taxon>
        <taxon>Lactobacillaceae</taxon>
        <taxon>Lactobacillus</taxon>
    </lineage>
</organism>
<dbReference type="EC" id="3.1.26.8" evidence="11 12"/>
<dbReference type="Pfam" id="PF01751">
    <property type="entry name" value="Toprim"/>
    <property type="match status" value="1"/>
</dbReference>
<keyword evidence="9" id="KW-0460">Magnesium</keyword>
<keyword evidence="4 11" id="KW-0540">Nuclease</keyword>
<dbReference type="EMBL" id="CP019581">
    <property type="protein sequence ID" value="AZK91973.1"/>
    <property type="molecule type" value="Genomic_DNA"/>
</dbReference>
<dbReference type="PANTHER" id="PTHR39156">
    <property type="entry name" value="RIBONUCLEASE M5"/>
    <property type="match status" value="1"/>
</dbReference>
<comment type="similarity">
    <text evidence="11">Belongs to the ribonuclease M5 family.</text>
</comment>
<dbReference type="CDD" id="cd01027">
    <property type="entry name" value="TOPRIM_RNase_M5_like"/>
    <property type="match status" value="1"/>
</dbReference>
<reference evidence="13 14" key="1">
    <citation type="submission" date="2017-02" db="EMBL/GenBank/DDBJ databases">
        <title>Complete genome sequence of Lactobacillus helveticus.</title>
        <authorList>
            <person name="Kim J.F."/>
            <person name="Chung Y."/>
            <person name="Kwak M."/>
        </authorList>
    </citation>
    <scope>NUCLEOTIDE SEQUENCE [LARGE SCALE GENOMIC DNA]</scope>
    <source>
        <strain evidence="13 14">LH5</strain>
    </source>
</reference>
<keyword evidence="5" id="KW-0479">Metal-binding</keyword>
<dbReference type="NCBIfam" id="TIGR00334">
    <property type="entry name" value="5S_RNA_mat_M5"/>
    <property type="match status" value="1"/>
</dbReference>
<keyword evidence="1 11" id="KW-0963">Cytoplasm</keyword>
<protein>
    <recommendedName>
        <fullName evidence="11 12">Ribonuclease M5</fullName>
        <ecNumber evidence="11 12">3.1.26.8</ecNumber>
    </recommendedName>
    <alternativeName>
        <fullName evidence="11">RNase M5</fullName>
    </alternativeName>
    <alternativeName>
        <fullName evidence="11">Ribosomal RNA terminal maturase M5</fullName>
    </alternativeName>
</protein>
<dbReference type="HAMAP" id="MF_01469">
    <property type="entry name" value="RNase_M5"/>
    <property type="match status" value="1"/>
</dbReference>
<dbReference type="GO" id="GO:0006364">
    <property type="term" value="P:rRNA processing"/>
    <property type="evidence" value="ECO:0007669"/>
    <property type="project" value="UniProtKB-UniRule"/>
</dbReference>
<dbReference type="AlphaFoldDB" id="A0A3S8SDV0"/>
<dbReference type="InterPro" id="IPR006171">
    <property type="entry name" value="TOPRIM_dom"/>
</dbReference>